<gene>
    <name evidence="6" type="ORF">GBK04_13100</name>
</gene>
<keyword evidence="2 4" id="KW-0732">Signal</keyword>
<protein>
    <submittedName>
        <fullName evidence="6">Acetylxylan esterase</fullName>
    </submittedName>
</protein>
<dbReference type="Proteomes" id="UP000479293">
    <property type="component" value="Unassembled WGS sequence"/>
</dbReference>
<evidence type="ECO:0000313" key="7">
    <source>
        <dbReference type="Proteomes" id="UP000479293"/>
    </source>
</evidence>
<sequence>MKNNLLLSVFFIAQSLLALAQYDESKVPPYTLPELMVTQAGKKVRTVKEWEAQRRPEILALFAEQVYGKTPTKKLRIHFETVSTDRQALNSLATRKQIRAYFTDDRQHYMDILLYTPNAAQKPVPVFLGLNFSGNQSIHADPGILITKRWVPDWKDPGLINNQATEANRGARARRWPVEEILARGYGLATVYYGDLQPDRADSFDESIHSLFYNKGQTVPSPDEWGAIGTWAWGLSRAMDYLETDQDVDKKRVAVMGHSRLGKAALWAGAQDPRFALVISNDSGEGGAAITRRQYGEQIKRINTSFPHWFAGNYKQYNDRENDLPVDFHELIAIMAPRPVYVASASEDQWSDPKGEYLSLYHAGPVYALYGRSTLTTPIPPEVEVPVGQKTWTGYHMRNGKHDILLYDWDKFMNFADFHFKRK</sequence>
<evidence type="ECO:0000256" key="3">
    <source>
        <dbReference type="ARBA" id="ARBA00022801"/>
    </source>
</evidence>
<dbReference type="InterPro" id="IPR050261">
    <property type="entry name" value="FrsA_esterase"/>
</dbReference>
<proteinExistence type="predicted"/>
<dbReference type="GO" id="GO:0052689">
    <property type="term" value="F:carboxylic ester hydrolase activity"/>
    <property type="evidence" value="ECO:0007669"/>
    <property type="project" value="UniProtKB-KW"/>
</dbReference>
<dbReference type="RefSeq" id="WP_152760327.1">
    <property type="nucleotide sequence ID" value="NZ_WHLY01000002.1"/>
</dbReference>
<dbReference type="InterPro" id="IPR054579">
    <property type="entry name" value="GCE-like_dom"/>
</dbReference>
<evidence type="ECO:0000256" key="1">
    <source>
        <dbReference type="ARBA" id="ARBA00022487"/>
    </source>
</evidence>
<dbReference type="EMBL" id="WHLY01000002">
    <property type="protein sequence ID" value="MPR34267.1"/>
    <property type="molecule type" value="Genomic_DNA"/>
</dbReference>
<dbReference type="Gene3D" id="3.40.50.1820">
    <property type="entry name" value="alpha/beta hydrolase"/>
    <property type="match status" value="1"/>
</dbReference>
<keyword evidence="7" id="KW-1185">Reference proteome</keyword>
<evidence type="ECO:0000259" key="5">
    <source>
        <dbReference type="Pfam" id="PF22244"/>
    </source>
</evidence>
<dbReference type="InterPro" id="IPR029058">
    <property type="entry name" value="AB_hydrolase_fold"/>
</dbReference>
<feature type="domain" description="4-O-methyl-glucuronoyl methylesterase-like" evidence="5">
    <location>
        <begin position="222"/>
        <end position="370"/>
    </location>
</feature>
<dbReference type="AlphaFoldDB" id="A0A7C9FD07"/>
<organism evidence="6 7">
    <name type="scientific">Salmonirosea aquatica</name>
    <dbReference type="NCBI Taxonomy" id="2654236"/>
    <lineage>
        <taxon>Bacteria</taxon>
        <taxon>Pseudomonadati</taxon>
        <taxon>Bacteroidota</taxon>
        <taxon>Cytophagia</taxon>
        <taxon>Cytophagales</taxon>
        <taxon>Spirosomataceae</taxon>
        <taxon>Salmonirosea</taxon>
    </lineage>
</organism>
<keyword evidence="1" id="KW-0719">Serine esterase</keyword>
<accession>A0A7C9FD07</accession>
<name>A0A7C9FD07_9BACT</name>
<dbReference type="SUPFAM" id="SSF53474">
    <property type="entry name" value="alpha/beta-Hydrolases"/>
    <property type="match status" value="1"/>
</dbReference>
<evidence type="ECO:0000313" key="6">
    <source>
        <dbReference type="EMBL" id="MPR34267.1"/>
    </source>
</evidence>
<feature type="chain" id="PRO_5028930052" evidence="4">
    <location>
        <begin position="21"/>
        <end position="423"/>
    </location>
</feature>
<reference evidence="6 7" key="1">
    <citation type="submission" date="2019-10" db="EMBL/GenBank/DDBJ databases">
        <title>Draft Genome Sequence of Cytophagaceae sp. SJW1-29.</title>
        <authorList>
            <person name="Choi A."/>
        </authorList>
    </citation>
    <scope>NUCLEOTIDE SEQUENCE [LARGE SCALE GENOMIC DNA]</scope>
    <source>
        <strain evidence="6 7">SJW1-29</strain>
    </source>
</reference>
<evidence type="ECO:0000256" key="4">
    <source>
        <dbReference type="SAM" id="SignalP"/>
    </source>
</evidence>
<feature type="signal peptide" evidence="4">
    <location>
        <begin position="1"/>
        <end position="20"/>
    </location>
</feature>
<comment type="caution">
    <text evidence="6">The sequence shown here is derived from an EMBL/GenBank/DDBJ whole genome shotgun (WGS) entry which is preliminary data.</text>
</comment>
<evidence type="ECO:0000256" key="2">
    <source>
        <dbReference type="ARBA" id="ARBA00022729"/>
    </source>
</evidence>
<dbReference type="Pfam" id="PF22244">
    <property type="entry name" value="GCE_fung"/>
    <property type="match status" value="1"/>
</dbReference>
<keyword evidence="3" id="KW-0378">Hydrolase</keyword>
<dbReference type="PANTHER" id="PTHR22946">
    <property type="entry name" value="DIENELACTONE HYDROLASE DOMAIN-CONTAINING PROTEIN-RELATED"/>
    <property type="match status" value="1"/>
</dbReference>